<dbReference type="InterPro" id="IPR036388">
    <property type="entry name" value="WH-like_DNA-bd_sf"/>
</dbReference>
<reference evidence="12 15" key="1">
    <citation type="submission" date="2015-06" db="EMBL/GenBank/DDBJ databases">
        <authorList>
            <person name="Xie B.-B."/>
            <person name="Rong J.-C."/>
            <person name="Qin Q.-L."/>
            <person name="Zhang Y.-Z."/>
        </authorList>
    </citation>
    <scope>NUCLEOTIDE SEQUENCE [LARGE SCALE GENOMIC DNA]</scope>
    <source>
        <strain evidence="12 15">JCM 20779</strain>
    </source>
</reference>
<dbReference type="PROSITE" id="PS51755">
    <property type="entry name" value="OMPR_PHOB"/>
    <property type="match status" value="1"/>
</dbReference>
<keyword evidence="3 8" id="KW-0597">Phosphoprotein</keyword>
<evidence type="ECO:0000256" key="5">
    <source>
        <dbReference type="ARBA" id="ARBA00023015"/>
    </source>
</evidence>
<name>A0A0F4Q932_PSEO7</name>
<dbReference type="Pfam" id="PF00072">
    <property type="entry name" value="Response_reg"/>
    <property type="match status" value="1"/>
</dbReference>
<dbReference type="EMBL" id="PNEL01000065">
    <property type="protein sequence ID" value="TMN73799.1"/>
    <property type="molecule type" value="Genomic_DNA"/>
</dbReference>
<dbReference type="InterPro" id="IPR016032">
    <property type="entry name" value="Sig_transdc_resp-reg_C-effctor"/>
</dbReference>
<dbReference type="FunFam" id="1.10.10.10:FF:000099">
    <property type="entry name" value="Two-component system response regulator TorR"/>
    <property type="match status" value="1"/>
</dbReference>
<dbReference type="Proteomes" id="UP000258102">
    <property type="component" value="Chromosome 2"/>
</dbReference>
<feature type="domain" description="Response regulatory" evidence="10">
    <location>
        <begin position="3"/>
        <end position="116"/>
    </location>
</feature>
<dbReference type="GO" id="GO:0005829">
    <property type="term" value="C:cytosol"/>
    <property type="evidence" value="ECO:0007669"/>
    <property type="project" value="TreeGrafter"/>
</dbReference>
<reference evidence="14 17" key="2">
    <citation type="submission" date="2017-12" db="EMBL/GenBank/DDBJ databases">
        <authorList>
            <person name="Paulsen S."/>
            <person name="Gram L.K."/>
        </authorList>
    </citation>
    <scope>NUCLEOTIDE SEQUENCE [LARGE SCALE GENOMIC DNA]</scope>
    <source>
        <strain evidence="14 17">S1607</strain>
    </source>
</reference>
<dbReference type="KEGG" id="ppis:B1L02_21475"/>
<dbReference type="InterPro" id="IPR001789">
    <property type="entry name" value="Sig_transdc_resp-reg_receiver"/>
</dbReference>
<dbReference type="Gene3D" id="1.10.10.10">
    <property type="entry name" value="Winged helix-like DNA-binding domain superfamily/Winged helix DNA-binding domain"/>
    <property type="match status" value="1"/>
</dbReference>
<keyword evidence="5" id="KW-0805">Transcription regulation</keyword>
<dbReference type="InterPro" id="IPR001867">
    <property type="entry name" value="OmpR/PhoB-type_DNA-bd"/>
</dbReference>
<dbReference type="InterPro" id="IPR039420">
    <property type="entry name" value="WalR-like"/>
</dbReference>
<evidence type="ECO:0000256" key="6">
    <source>
        <dbReference type="ARBA" id="ARBA00023125"/>
    </source>
</evidence>
<evidence type="ECO:0000256" key="9">
    <source>
        <dbReference type="PROSITE-ProRule" id="PRU01091"/>
    </source>
</evidence>
<reference evidence="13 16" key="3">
    <citation type="submission" date="2018-08" db="EMBL/GenBank/DDBJ databases">
        <title>Whole Genome Sequences of Two Pseudoalteromonas piscicida Strains, DE1-A and DE2-A, which Exhibit Strong Antibacterial Activity against Vibrio vulnificus.</title>
        <authorList>
            <person name="Richards G.P."/>
            <person name="Needleman D.S."/>
            <person name="Watson M.A."/>
            <person name="Polson S.W."/>
        </authorList>
    </citation>
    <scope>NUCLEOTIDE SEQUENCE [LARGE SCALE GENOMIC DNA]</scope>
    <source>
        <strain evidence="13 16">DE2-A</strain>
    </source>
</reference>
<dbReference type="AlphaFoldDB" id="A0A0F4Q932"/>
<feature type="domain" description="OmpR/PhoB-type" evidence="11">
    <location>
        <begin position="126"/>
        <end position="225"/>
    </location>
</feature>
<reference evidence="14" key="5">
    <citation type="submission" date="2019-09" db="EMBL/GenBank/DDBJ databases">
        <title>Co-occurence of chitin degradation, pigmentation and bioactivity in marine Pseudoalteromonas.</title>
        <authorList>
            <person name="Sonnenschein E.C."/>
            <person name="Bech P.K."/>
        </authorList>
    </citation>
    <scope>NUCLEOTIDE SEQUENCE</scope>
    <source>
        <strain evidence="14">S1607</strain>
    </source>
</reference>
<evidence type="ECO:0000313" key="14">
    <source>
        <dbReference type="EMBL" id="TMN73799.1"/>
    </source>
</evidence>
<keyword evidence="4" id="KW-0902">Two-component regulatory system</keyword>
<dbReference type="PANTHER" id="PTHR48111:SF47">
    <property type="entry name" value="TRANSCRIPTIONAL REGULATORY PROTEIN RSTA"/>
    <property type="match status" value="1"/>
</dbReference>
<evidence type="ECO:0000313" key="17">
    <source>
        <dbReference type="Proteomes" id="UP000305423"/>
    </source>
</evidence>
<evidence type="ECO:0000313" key="13">
    <source>
        <dbReference type="EMBL" id="AXR04186.1"/>
    </source>
</evidence>
<dbReference type="Proteomes" id="UP000016521">
    <property type="component" value="Chromosome II"/>
</dbReference>
<protein>
    <submittedName>
        <fullName evidence="13">DNA-binding response regulator</fullName>
    </submittedName>
    <submittedName>
        <fullName evidence="12">Two-component system, OmpR family, response regulator RstA</fullName>
    </submittedName>
</protein>
<gene>
    <name evidence="12" type="primary">rstA</name>
    <name evidence="14" type="ORF">CWB74_20305</name>
    <name evidence="13" type="ORF">D0511_19815</name>
    <name evidence="12" type="ORF">PPIS_b0215</name>
</gene>
<dbReference type="RefSeq" id="WP_010375648.1">
    <property type="nucleotide sequence ID" value="NZ_CP011925.1"/>
</dbReference>
<dbReference type="SUPFAM" id="SSF46894">
    <property type="entry name" value="C-terminal effector domain of the bipartite response regulators"/>
    <property type="match status" value="1"/>
</dbReference>
<proteinExistence type="predicted"/>
<keyword evidence="15" id="KW-1185">Reference proteome</keyword>
<dbReference type="Pfam" id="PF00486">
    <property type="entry name" value="Trans_reg_C"/>
    <property type="match status" value="1"/>
</dbReference>
<dbReference type="Gene3D" id="6.10.250.690">
    <property type="match status" value="1"/>
</dbReference>
<evidence type="ECO:0000313" key="16">
    <source>
        <dbReference type="Proteomes" id="UP000258102"/>
    </source>
</evidence>
<evidence type="ECO:0000256" key="7">
    <source>
        <dbReference type="ARBA" id="ARBA00023163"/>
    </source>
</evidence>
<feature type="modified residue" description="4-aspartylphosphate" evidence="8">
    <location>
        <position position="52"/>
    </location>
</feature>
<reference evidence="17" key="4">
    <citation type="submission" date="2019-06" db="EMBL/GenBank/DDBJ databases">
        <title>Co-occurence of chitin degradation, pigmentation and bioactivity in marine Pseudoalteromonas.</title>
        <authorList>
            <person name="Sonnenschein E.C."/>
            <person name="Bech P.K."/>
        </authorList>
    </citation>
    <scope>NUCLEOTIDE SEQUENCE [LARGE SCALE GENOMIC DNA]</scope>
    <source>
        <strain evidence="17">S1607</strain>
    </source>
</reference>
<evidence type="ECO:0000256" key="8">
    <source>
        <dbReference type="PROSITE-ProRule" id="PRU00169"/>
    </source>
</evidence>
<dbReference type="GO" id="GO:0032993">
    <property type="term" value="C:protein-DNA complex"/>
    <property type="evidence" value="ECO:0007669"/>
    <property type="project" value="TreeGrafter"/>
</dbReference>
<comment type="subcellular location">
    <subcellularLocation>
        <location evidence="1">Cytoplasm</location>
    </subcellularLocation>
</comment>
<dbReference type="GO" id="GO:0000156">
    <property type="term" value="F:phosphorelay response regulator activity"/>
    <property type="evidence" value="ECO:0007669"/>
    <property type="project" value="TreeGrafter"/>
</dbReference>
<dbReference type="SUPFAM" id="SSF52172">
    <property type="entry name" value="CheY-like"/>
    <property type="match status" value="1"/>
</dbReference>
<accession>A0A0F4Q932</accession>
<evidence type="ECO:0000313" key="12">
    <source>
        <dbReference type="EMBL" id="ATD09418.1"/>
    </source>
</evidence>
<evidence type="ECO:0000259" key="11">
    <source>
        <dbReference type="PROSITE" id="PS51755"/>
    </source>
</evidence>
<dbReference type="Proteomes" id="UP000305423">
    <property type="component" value="Unassembled WGS sequence"/>
</dbReference>
<evidence type="ECO:0000256" key="1">
    <source>
        <dbReference type="ARBA" id="ARBA00004496"/>
    </source>
</evidence>
<keyword evidence="7" id="KW-0804">Transcription</keyword>
<dbReference type="InterPro" id="IPR011006">
    <property type="entry name" value="CheY-like_superfamily"/>
</dbReference>
<dbReference type="PANTHER" id="PTHR48111">
    <property type="entry name" value="REGULATOR OF RPOS"/>
    <property type="match status" value="1"/>
</dbReference>
<evidence type="ECO:0000256" key="3">
    <source>
        <dbReference type="ARBA" id="ARBA00022553"/>
    </source>
</evidence>
<dbReference type="GeneID" id="98338421"/>
<evidence type="ECO:0000313" key="15">
    <source>
        <dbReference type="Proteomes" id="UP000016521"/>
    </source>
</evidence>
<dbReference type="SMART" id="SM00862">
    <property type="entry name" value="Trans_reg_C"/>
    <property type="match status" value="1"/>
</dbReference>
<organism evidence="13 16">
    <name type="scientific">Pseudoalteromonas piscicida</name>
    <dbReference type="NCBI Taxonomy" id="43662"/>
    <lineage>
        <taxon>Bacteria</taxon>
        <taxon>Pseudomonadati</taxon>
        <taxon>Pseudomonadota</taxon>
        <taxon>Gammaproteobacteria</taxon>
        <taxon>Alteromonadales</taxon>
        <taxon>Pseudoalteromonadaceae</taxon>
        <taxon>Pseudoalteromonas</taxon>
    </lineage>
</organism>
<dbReference type="GO" id="GO:0000976">
    <property type="term" value="F:transcription cis-regulatory region binding"/>
    <property type="evidence" value="ECO:0007669"/>
    <property type="project" value="TreeGrafter"/>
</dbReference>
<keyword evidence="6 9" id="KW-0238">DNA-binding</keyword>
<dbReference type="EMBL" id="CP011925">
    <property type="protein sequence ID" value="ATD09418.1"/>
    <property type="molecule type" value="Genomic_DNA"/>
</dbReference>
<evidence type="ECO:0000256" key="4">
    <source>
        <dbReference type="ARBA" id="ARBA00023012"/>
    </source>
</evidence>
<evidence type="ECO:0000256" key="2">
    <source>
        <dbReference type="ARBA" id="ARBA00022490"/>
    </source>
</evidence>
<dbReference type="CDD" id="cd00383">
    <property type="entry name" value="trans_reg_C"/>
    <property type="match status" value="1"/>
</dbReference>
<dbReference type="SMART" id="SM00448">
    <property type="entry name" value="REC"/>
    <property type="match status" value="1"/>
</dbReference>
<sequence>MAKVLLVEDDVKLAELTAKFLIHNGFEVVQLHNGINAIKAIEAEKPDILILDIMLPGLDGFSICKAARGEFKGPVLFLTAKDSDFDHVKGLEIGADDYIIKPVEPYVLLARLNALLRRTQNDEVQSDSITLGELQIDKSDRKVYLAGDEVELTSYEFDLLKTLAGHAGETLSRDYIYKHVVGREYDGLDRSVDVRISRLRKKLGDNLEQPARLITVWGKGYLCSKSAWG</sequence>
<dbReference type="OrthoDB" id="9802426at2"/>
<dbReference type="EMBL" id="CP031762">
    <property type="protein sequence ID" value="AXR04186.1"/>
    <property type="molecule type" value="Genomic_DNA"/>
</dbReference>
<dbReference type="Gene3D" id="3.40.50.2300">
    <property type="match status" value="1"/>
</dbReference>
<keyword evidence="2" id="KW-0963">Cytoplasm</keyword>
<feature type="DNA-binding region" description="OmpR/PhoB-type" evidence="9">
    <location>
        <begin position="126"/>
        <end position="225"/>
    </location>
</feature>
<evidence type="ECO:0000259" key="10">
    <source>
        <dbReference type="PROSITE" id="PS50110"/>
    </source>
</evidence>
<dbReference type="PROSITE" id="PS50110">
    <property type="entry name" value="RESPONSE_REGULATORY"/>
    <property type="match status" value="1"/>
</dbReference>
<dbReference type="GO" id="GO:0006355">
    <property type="term" value="P:regulation of DNA-templated transcription"/>
    <property type="evidence" value="ECO:0007669"/>
    <property type="project" value="InterPro"/>
</dbReference>